<dbReference type="PROSITE" id="PS51898">
    <property type="entry name" value="TYR_RECOMBINASE"/>
    <property type="match status" value="1"/>
</dbReference>
<sequence length="522" mass="59018">MNAAVEFKLPKCEPLHRTSKAGYKFDVHSEFWKLGHDYTLNWGLLNYQKADSELCQGLRLTLARMAEEVSESHIKGCYTYIRRYFLDTPHYTGGEITDTQILNLKASLDKENEYKLGTIRALLRNWIDWEYSGVQKGMTPFLDSLKLHGNVKGKAVLHSCPHSGPWTVTEQQLLMSWAANAFLTEQLTLREYAWFMICYQTARRPIQLRQLRICDLNVEVVKGKQIYSVSVPRAKKRGEDGGFRKSFRSLNITEDLFLILINLAEQVQKLAKKKLPKLTKADLTELPLFVGKEEQFDEICTVDEFRSSLKDEPAKLHMNVQGSSDLTRVVSRKCSAISERTGETIHFTPTRCRRTRATNLVRHGISGVQLAYLLDHEDTQNIGVYTGYTPELALRIFAKMNEAMSFLAAMFEDRLITDESGAVRGSDPASRRHISGMKHVGNCGGSACDSGVKICVSCARFQPLLHAPWDELLVDLTEEMEDRRENGASDLVLQSYDLAIVHIAAIMKACDNKIQALNEGAA</sequence>
<name>A0A1C3JCY8_9VIBR</name>
<dbReference type="RefSeq" id="WP_083994290.1">
    <property type="nucleotide sequence ID" value="NZ_AP025463.1"/>
</dbReference>
<keyword evidence="1" id="KW-0233">DNA recombination</keyword>
<gene>
    <name evidence="3" type="ORF">VCE7224_01719</name>
</gene>
<dbReference type="GO" id="GO:0006310">
    <property type="term" value="P:DNA recombination"/>
    <property type="evidence" value="ECO:0007669"/>
    <property type="project" value="UniProtKB-KW"/>
</dbReference>
<evidence type="ECO:0000256" key="1">
    <source>
        <dbReference type="ARBA" id="ARBA00023172"/>
    </source>
</evidence>
<reference evidence="4" key="1">
    <citation type="submission" date="2016-06" db="EMBL/GenBank/DDBJ databases">
        <authorList>
            <person name="Rodrigo-Torres L."/>
            <person name="Arahal D.R."/>
        </authorList>
    </citation>
    <scope>NUCLEOTIDE SEQUENCE [LARGE SCALE GENOMIC DNA]</scope>
    <source>
        <strain evidence="4">CECT 7224</strain>
    </source>
</reference>
<dbReference type="SUPFAM" id="SSF56349">
    <property type="entry name" value="DNA breaking-rejoining enzymes"/>
    <property type="match status" value="1"/>
</dbReference>
<dbReference type="InterPro" id="IPR002104">
    <property type="entry name" value="Integrase_catalytic"/>
</dbReference>
<evidence type="ECO:0000313" key="4">
    <source>
        <dbReference type="Proteomes" id="UP000092819"/>
    </source>
</evidence>
<evidence type="ECO:0000259" key="2">
    <source>
        <dbReference type="PROSITE" id="PS51898"/>
    </source>
</evidence>
<proteinExistence type="predicted"/>
<dbReference type="NCBIfam" id="NF041502">
    <property type="entry name" value="integrase_1"/>
    <property type="match status" value="1"/>
</dbReference>
<dbReference type="AlphaFoldDB" id="A0A1C3JCY8"/>
<accession>A0A1C3JCY8</accession>
<dbReference type="GO" id="GO:0015074">
    <property type="term" value="P:DNA integration"/>
    <property type="evidence" value="ECO:0007669"/>
    <property type="project" value="InterPro"/>
</dbReference>
<dbReference type="GO" id="GO:0003677">
    <property type="term" value="F:DNA binding"/>
    <property type="evidence" value="ECO:0007669"/>
    <property type="project" value="InterPro"/>
</dbReference>
<dbReference type="InterPro" id="IPR011010">
    <property type="entry name" value="DNA_brk_join_enz"/>
</dbReference>
<protein>
    <submittedName>
        <fullName evidence="3">Phage integrase family protein</fullName>
    </submittedName>
</protein>
<dbReference type="Proteomes" id="UP000092819">
    <property type="component" value="Unassembled WGS sequence"/>
</dbReference>
<dbReference type="InterPro" id="IPR048120">
    <property type="entry name" value="Integrase-like"/>
</dbReference>
<evidence type="ECO:0000313" key="3">
    <source>
        <dbReference type="EMBL" id="SBT12975.1"/>
    </source>
</evidence>
<dbReference type="InterPro" id="IPR013762">
    <property type="entry name" value="Integrase-like_cat_sf"/>
</dbReference>
<keyword evidence="4" id="KW-1185">Reference proteome</keyword>
<dbReference type="EMBL" id="FLQZ01000033">
    <property type="protein sequence ID" value="SBT12975.1"/>
    <property type="molecule type" value="Genomic_DNA"/>
</dbReference>
<organism evidence="3 4">
    <name type="scientific">Vibrio celticus</name>
    <dbReference type="NCBI Taxonomy" id="446372"/>
    <lineage>
        <taxon>Bacteria</taxon>
        <taxon>Pseudomonadati</taxon>
        <taxon>Pseudomonadota</taxon>
        <taxon>Gammaproteobacteria</taxon>
        <taxon>Vibrionales</taxon>
        <taxon>Vibrionaceae</taxon>
        <taxon>Vibrio</taxon>
    </lineage>
</organism>
<feature type="domain" description="Tyr recombinase" evidence="2">
    <location>
        <begin position="163"/>
        <end position="405"/>
    </location>
</feature>
<dbReference type="Gene3D" id="1.10.443.10">
    <property type="entry name" value="Intergrase catalytic core"/>
    <property type="match status" value="1"/>
</dbReference>